<keyword evidence="2" id="KW-1185">Reference proteome</keyword>
<dbReference type="EMBL" id="CP019474">
    <property type="protein sequence ID" value="UQC78455.1"/>
    <property type="molecule type" value="Genomic_DNA"/>
</dbReference>
<evidence type="ECO:0000313" key="1">
    <source>
        <dbReference type="EMBL" id="UQC78455.1"/>
    </source>
</evidence>
<dbReference type="AlphaFoldDB" id="A0A9Q8WDA9"/>
<evidence type="ECO:0000313" key="2">
    <source>
        <dbReference type="Proteomes" id="UP000830671"/>
    </source>
</evidence>
<organism evidence="1 2">
    <name type="scientific">Colletotrichum lupini</name>
    <dbReference type="NCBI Taxonomy" id="145971"/>
    <lineage>
        <taxon>Eukaryota</taxon>
        <taxon>Fungi</taxon>
        <taxon>Dikarya</taxon>
        <taxon>Ascomycota</taxon>
        <taxon>Pezizomycotina</taxon>
        <taxon>Sordariomycetes</taxon>
        <taxon>Hypocreomycetidae</taxon>
        <taxon>Glomerellales</taxon>
        <taxon>Glomerellaceae</taxon>
        <taxon>Colletotrichum</taxon>
        <taxon>Colletotrichum acutatum species complex</taxon>
    </lineage>
</organism>
<dbReference type="GeneID" id="73337959"/>
<sequence length="768" mass="87324">MQISRPNNTQTSCFLHPNSFETLKISGAERQSASHTLSPNSRRDREILERRIINPERHGKRAGTPGESWGWISHPLYSLGVNVIAKLSLPISQPRTNERDQVRIYAPKLPRKKESTFQEEDLRNLWPSDELMTLGGLHGQAELLLREIAMPAYQPTYPGCYQAPICSLGYVNTAAWYRHPIKATKRVLFKAASHVPLYIIFNCRITHRRPSMASYPYRLGAKFQQVRTVAYIEEFWRPTWGQHASSSWGAPPAAVESNPRVPPWLIWDTIRLKSTTLLAGEIYSYPKTTLFGQSSFRCIYHLRGLHSIPPYTMSPNSRASSSHRTPAYPPIHKHLPQAIVRKARPLIRDHAICTLNEPASKNPRASLPCHGPRHEAHNSTFSQIPPRFTVFHEPLLMPKVEEQIAFHLPPYSLYDRVPGRGSPATPFTDIEVPITEEKMPEHTPAFVSWLARDHIFPTIVHHAHCLQSQNAFQERNMATEHSGTREKWRKFVPGCLIKILGDGGDHRIVLCEGLVPSGFTGFRRKCLSEIQRSREINCQSRICELYSNEKPAPHPYPEGVCCAGDRNGLGGVYESLLLYTQVRQRIVYQMGYTPASKWMYPSGRHLPHETIFTHQVRDRGANGGFQSSSPKMKNTLHHPTLTTRWDPLPHMRVDRFAKIKSQKHTTDYGISFVSAAVLRVAYGLLLKLYTIRAVGEQVNQKVLRKKHKNALQRGKELLHSAIAAVSDRYRTARDIATLSIMAISQRRTACTTLLRNSVENTSTVKRDE</sequence>
<name>A0A9Q8WDA9_9PEZI</name>
<dbReference type="KEGG" id="clup:CLUP02_03932"/>
<reference evidence="1" key="1">
    <citation type="journal article" date="2021" name="Mol. Plant Microbe Interact.">
        <title>Complete Genome Sequence of the Plant-Pathogenic Fungus Colletotrichum lupini.</title>
        <authorList>
            <person name="Baroncelli R."/>
            <person name="Pensec F."/>
            <person name="Da Lio D."/>
            <person name="Boufleur T."/>
            <person name="Vicente I."/>
            <person name="Sarrocco S."/>
            <person name="Picot A."/>
            <person name="Baraldi E."/>
            <person name="Sukno S."/>
            <person name="Thon M."/>
            <person name="Le Floch G."/>
        </authorList>
    </citation>
    <scope>NUCLEOTIDE SEQUENCE</scope>
    <source>
        <strain evidence="1">IMI 504893</strain>
    </source>
</reference>
<proteinExistence type="predicted"/>
<gene>
    <name evidence="1" type="ORF">CLUP02_03932</name>
</gene>
<accession>A0A9Q8WDA9</accession>
<protein>
    <submittedName>
        <fullName evidence="1">Uncharacterized protein</fullName>
    </submittedName>
</protein>
<dbReference type="RefSeq" id="XP_049140092.1">
    <property type="nucleotide sequence ID" value="XM_049282949.1"/>
</dbReference>
<dbReference type="Proteomes" id="UP000830671">
    <property type="component" value="Chromosome 2"/>
</dbReference>